<evidence type="ECO:0000256" key="2">
    <source>
        <dbReference type="ARBA" id="ARBA00008821"/>
    </source>
</evidence>
<feature type="transmembrane region" description="Helical" evidence="7">
    <location>
        <begin position="128"/>
        <end position="148"/>
    </location>
</feature>
<keyword evidence="5 7" id="KW-1133">Transmembrane helix</keyword>
<dbReference type="NCBIfam" id="NF037981">
    <property type="entry name" value="NCS2_1"/>
    <property type="match status" value="1"/>
</dbReference>
<proteinExistence type="inferred from homology"/>
<sequence length="431" mass="46204">MKNLLGGIQWAVFLIASSIAAPIAIAHVFGMDSGETTLFIQRTIFVLGAACLIQAFIGHRLPINEGPAGLWWGIFVVYAGMVGVMYPTSSDALQALQSGMIVSGFLFIVLALTGVINKMKKLFTPAITFTYLMLLILQLSGTFLTGMVGVDSSADRVDGVLFLGSLAVVLVTFLTMNHKIPWISRYSVLISIAVGWILFLAVGKATFITPDMDSFIRLPDVFVYGKPVWDTGIIVTASFITLLLIANMMASIRVMESLLKKSFSVTPPDRMKQGSIASGVNHLLAGLFSAIGPVPISGAAGFVGATRLSSLKPFIIGSVLIMVMTIFPSIMSVFAALPPAVAYAVTFAIFTKMVEMAFLELAGESNQLRAYKTAAIGLMIGVGIMFIPQQSMANLPQAFSAVLSNGLIIGTVIAICVEQFLLWRESKQLHN</sequence>
<feature type="transmembrane region" description="Helical" evidence="7">
    <location>
        <begin position="39"/>
        <end position="57"/>
    </location>
</feature>
<feature type="transmembrane region" description="Helical" evidence="7">
    <location>
        <begin position="188"/>
        <end position="208"/>
    </location>
</feature>
<evidence type="ECO:0000256" key="1">
    <source>
        <dbReference type="ARBA" id="ARBA00004141"/>
    </source>
</evidence>
<evidence type="ECO:0000256" key="5">
    <source>
        <dbReference type="ARBA" id="ARBA00022989"/>
    </source>
</evidence>
<dbReference type="Proteomes" id="UP000626786">
    <property type="component" value="Unassembled WGS sequence"/>
</dbReference>
<gene>
    <name evidence="8" type="ORF">H9649_01690</name>
</gene>
<feature type="transmembrane region" description="Helical" evidence="7">
    <location>
        <begin position="69"/>
        <end position="89"/>
    </location>
</feature>
<dbReference type="Pfam" id="PF00860">
    <property type="entry name" value="Xan_ur_permease"/>
    <property type="match status" value="1"/>
</dbReference>
<keyword evidence="3" id="KW-0813">Transport</keyword>
<dbReference type="PANTHER" id="PTHR42810:SF1">
    <property type="entry name" value="PURINE PERMEASE YWDJ-RELATED"/>
    <property type="match status" value="1"/>
</dbReference>
<evidence type="ECO:0000256" key="7">
    <source>
        <dbReference type="SAM" id="Phobius"/>
    </source>
</evidence>
<dbReference type="PANTHER" id="PTHR42810">
    <property type="entry name" value="PURINE PERMEASE C1399.01C-RELATED"/>
    <property type="match status" value="1"/>
</dbReference>
<feature type="transmembrane region" description="Helical" evidence="7">
    <location>
        <begin position="160"/>
        <end position="176"/>
    </location>
</feature>
<feature type="transmembrane region" description="Helical" evidence="7">
    <location>
        <begin position="399"/>
        <end position="423"/>
    </location>
</feature>
<feature type="transmembrane region" description="Helical" evidence="7">
    <location>
        <begin position="370"/>
        <end position="387"/>
    </location>
</feature>
<protein>
    <submittedName>
        <fullName evidence="8">Purine/pyrimidine permease</fullName>
    </submittedName>
</protein>
<evidence type="ECO:0000313" key="9">
    <source>
        <dbReference type="Proteomes" id="UP000626786"/>
    </source>
</evidence>
<feature type="transmembrane region" description="Helical" evidence="7">
    <location>
        <begin position="314"/>
        <end position="334"/>
    </location>
</feature>
<evidence type="ECO:0000256" key="3">
    <source>
        <dbReference type="ARBA" id="ARBA00022448"/>
    </source>
</evidence>
<keyword evidence="9" id="KW-1185">Reference proteome</keyword>
<reference evidence="8 9" key="1">
    <citation type="submission" date="2020-08" db="EMBL/GenBank/DDBJ databases">
        <title>A Genomic Blueprint of the Chicken Gut Microbiome.</title>
        <authorList>
            <person name="Gilroy R."/>
            <person name="Ravi A."/>
            <person name="Getino M."/>
            <person name="Pursley I."/>
            <person name="Horton D.L."/>
            <person name="Alikhan N.-F."/>
            <person name="Baker D."/>
            <person name="Gharbi K."/>
            <person name="Hall N."/>
            <person name="Watson M."/>
            <person name="Adriaenssens E.M."/>
            <person name="Foster-Nyarko E."/>
            <person name="Jarju S."/>
            <person name="Secka A."/>
            <person name="Antonio M."/>
            <person name="Oren A."/>
            <person name="Chaudhuri R."/>
            <person name="La Ragione R.M."/>
            <person name="Hildebrand F."/>
            <person name="Pallen M.J."/>
        </authorList>
    </citation>
    <scope>NUCLEOTIDE SEQUENCE [LARGE SCALE GENOMIC DNA]</scope>
    <source>
        <strain evidence="8 9">Sa2YVA2</strain>
    </source>
</reference>
<dbReference type="EMBL" id="JACSQN010000001">
    <property type="protein sequence ID" value="MBD7983278.1"/>
    <property type="molecule type" value="Genomic_DNA"/>
</dbReference>
<comment type="subcellular location">
    <subcellularLocation>
        <location evidence="1">Membrane</location>
        <topology evidence="1">Multi-pass membrane protein</topology>
    </subcellularLocation>
</comment>
<keyword evidence="4 7" id="KW-0812">Transmembrane</keyword>
<evidence type="ECO:0000313" key="8">
    <source>
        <dbReference type="EMBL" id="MBD7983278.1"/>
    </source>
</evidence>
<feature type="transmembrane region" description="Helical" evidence="7">
    <location>
        <begin position="340"/>
        <end position="358"/>
    </location>
</feature>
<name>A0ABR8U6D2_9BACL</name>
<dbReference type="RefSeq" id="WP_191692908.1">
    <property type="nucleotide sequence ID" value="NZ_JACSQN010000001.1"/>
</dbReference>
<dbReference type="InterPro" id="IPR006043">
    <property type="entry name" value="NCS2"/>
</dbReference>
<feature type="transmembrane region" description="Helical" evidence="7">
    <location>
        <begin position="95"/>
        <end position="116"/>
    </location>
</feature>
<evidence type="ECO:0000256" key="6">
    <source>
        <dbReference type="ARBA" id="ARBA00023136"/>
    </source>
</evidence>
<keyword evidence="6 7" id="KW-0472">Membrane</keyword>
<feature type="transmembrane region" description="Helical" evidence="7">
    <location>
        <begin position="228"/>
        <end position="250"/>
    </location>
</feature>
<accession>A0ABR8U6D2</accession>
<comment type="similarity">
    <text evidence="2">Belongs to the nucleobase:cation symporter-2 (NCS2) (TC 2.A.40) family.</text>
</comment>
<organism evidence="8 9">
    <name type="scientific">Sporosarcina quadrami</name>
    <dbReference type="NCBI Taxonomy" id="2762234"/>
    <lineage>
        <taxon>Bacteria</taxon>
        <taxon>Bacillati</taxon>
        <taxon>Bacillota</taxon>
        <taxon>Bacilli</taxon>
        <taxon>Bacillales</taxon>
        <taxon>Caryophanaceae</taxon>
        <taxon>Sporosarcina</taxon>
    </lineage>
</organism>
<evidence type="ECO:0000256" key="4">
    <source>
        <dbReference type="ARBA" id="ARBA00022692"/>
    </source>
</evidence>
<comment type="caution">
    <text evidence="8">The sequence shown here is derived from an EMBL/GenBank/DDBJ whole genome shotgun (WGS) entry which is preliminary data.</text>
</comment>